<proteinExistence type="predicted"/>
<feature type="transmembrane region" description="Helical" evidence="2">
    <location>
        <begin position="6"/>
        <end position="29"/>
    </location>
</feature>
<evidence type="ECO:0000256" key="2">
    <source>
        <dbReference type="SAM" id="Phobius"/>
    </source>
</evidence>
<name>A0ABT9RWC5_9MICC</name>
<reference evidence="3 4" key="1">
    <citation type="submission" date="2023-07" db="EMBL/GenBank/DDBJ databases">
        <title>Sorghum-associated microbial communities from plants grown in Nebraska, USA.</title>
        <authorList>
            <person name="Schachtman D."/>
        </authorList>
    </citation>
    <scope>NUCLEOTIDE SEQUENCE [LARGE SCALE GENOMIC DNA]</scope>
    <source>
        <strain evidence="3 4">CC222</strain>
    </source>
</reference>
<evidence type="ECO:0000313" key="3">
    <source>
        <dbReference type="EMBL" id="MDP9889552.1"/>
    </source>
</evidence>
<evidence type="ECO:0008006" key="5">
    <source>
        <dbReference type="Google" id="ProtNLM"/>
    </source>
</evidence>
<comment type="caution">
    <text evidence="3">The sequence shown here is derived from an EMBL/GenBank/DDBJ whole genome shotgun (WGS) entry which is preliminary data.</text>
</comment>
<organism evidence="3 4">
    <name type="scientific">Pseudarthrobacter enclensis</name>
    <dbReference type="NCBI Taxonomy" id="993070"/>
    <lineage>
        <taxon>Bacteria</taxon>
        <taxon>Bacillati</taxon>
        <taxon>Actinomycetota</taxon>
        <taxon>Actinomycetes</taxon>
        <taxon>Micrococcales</taxon>
        <taxon>Micrococcaceae</taxon>
        <taxon>Pseudarthrobacter</taxon>
    </lineage>
</organism>
<keyword evidence="2" id="KW-0812">Transmembrane</keyword>
<evidence type="ECO:0000256" key="1">
    <source>
        <dbReference type="SAM" id="MobiDB-lite"/>
    </source>
</evidence>
<dbReference type="EMBL" id="JAUSRE010000017">
    <property type="protein sequence ID" value="MDP9889552.1"/>
    <property type="molecule type" value="Genomic_DNA"/>
</dbReference>
<evidence type="ECO:0000313" key="4">
    <source>
        <dbReference type="Proteomes" id="UP001226577"/>
    </source>
</evidence>
<feature type="region of interest" description="Disordered" evidence="1">
    <location>
        <begin position="35"/>
        <end position="54"/>
    </location>
</feature>
<dbReference type="RefSeq" id="WP_307309907.1">
    <property type="nucleotide sequence ID" value="NZ_JAUSRE010000017.1"/>
</dbReference>
<sequence length="54" mass="5712">MSTAQTVALIFVAAFAWIGVTLLVLLALLRPRKGSSALAAAPPPPDLTAYRPHR</sequence>
<protein>
    <recommendedName>
        <fullName evidence="5">MetS family NSS transporter small subunit</fullName>
    </recommendedName>
</protein>
<keyword evidence="2" id="KW-0472">Membrane</keyword>
<keyword evidence="2" id="KW-1133">Transmembrane helix</keyword>
<dbReference type="Proteomes" id="UP001226577">
    <property type="component" value="Unassembled WGS sequence"/>
</dbReference>
<keyword evidence="4" id="KW-1185">Reference proteome</keyword>
<gene>
    <name evidence="3" type="ORF">J2X98_003163</name>
</gene>
<accession>A0ABT9RWC5</accession>